<accession>U3U933</accession>
<dbReference type="GO" id="GO:0022625">
    <property type="term" value="C:cytosolic large ribosomal subunit"/>
    <property type="evidence" value="ECO:0007669"/>
    <property type="project" value="TreeGrafter"/>
</dbReference>
<evidence type="ECO:0000313" key="7">
    <source>
        <dbReference type="Proteomes" id="UP000016900"/>
    </source>
</evidence>
<dbReference type="PATRIC" id="fig|1235990.3.peg.238"/>
<protein>
    <recommendedName>
        <fullName evidence="4 5">Large ribosomal subunit protein uL29</fullName>
    </recommendedName>
</protein>
<dbReference type="STRING" id="1235990.BMSBPS_0704"/>
<dbReference type="InterPro" id="IPR050063">
    <property type="entry name" value="Ribosomal_protein_uL29"/>
</dbReference>
<dbReference type="GO" id="GO:0003735">
    <property type="term" value="F:structural constituent of ribosome"/>
    <property type="evidence" value="ECO:0007669"/>
    <property type="project" value="InterPro"/>
</dbReference>
<evidence type="ECO:0000313" key="6">
    <source>
        <dbReference type="EMBL" id="BAO00208.1"/>
    </source>
</evidence>
<dbReference type="OrthoDB" id="9815192at2"/>
<dbReference type="InterPro" id="IPR018254">
    <property type="entry name" value="Ribosomal_uL29_CS"/>
</dbReference>
<keyword evidence="7" id="KW-1185">Reference proteome</keyword>
<evidence type="ECO:0000256" key="2">
    <source>
        <dbReference type="ARBA" id="ARBA00022980"/>
    </source>
</evidence>
<dbReference type="Gene3D" id="6.10.140.1970">
    <property type="match status" value="1"/>
</dbReference>
<dbReference type="CDD" id="cd00427">
    <property type="entry name" value="Ribosomal_L29_HIP"/>
    <property type="match status" value="1"/>
</dbReference>
<dbReference type="Proteomes" id="UP000016900">
    <property type="component" value="Chromosome"/>
</dbReference>
<dbReference type="EMBL" id="AP012554">
    <property type="protein sequence ID" value="BAO00208.1"/>
    <property type="molecule type" value="Genomic_DNA"/>
</dbReference>
<dbReference type="InterPro" id="IPR001854">
    <property type="entry name" value="Ribosomal_uL29"/>
</dbReference>
<dbReference type="PANTHER" id="PTHR10916">
    <property type="entry name" value="60S RIBOSOMAL PROTEIN L35/50S RIBOSOMAL PROTEIN L29"/>
    <property type="match status" value="1"/>
</dbReference>
<dbReference type="HAMAP" id="MF_00374">
    <property type="entry name" value="Ribosomal_uL29"/>
    <property type="match status" value="1"/>
</dbReference>
<dbReference type="InterPro" id="IPR036049">
    <property type="entry name" value="Ribosomal_uL29_sf"/>
</dbReference>
<dbReference type="KEGG" id="pck:BMSBPS_0704"/>
<comment type="similarity">
    <text evidence="1 5">Belongs to the universal ribosomal protein uL29 family.</text>
</comment>
<evidence type="ECO:0000256" key="3">
    <source>
        <dbReference type="ARBA" id="ARBA00023274"/>
    </source>
</evidence>
<dbReference type="GO" id="GO:0006412">
    <property type="term" value="P:translation"/>
    <property type="evidence" value="ECO:0007669"/>
    <property type="project" value="UniProtKB-UniRule"/>
</dbReference>
<reference evidence="6 7" key="1">
    <citation type="submission" date="2012-10" db="EMBL/GenBank/DDBJ databases">
        <title>Genome sequence of the symbiont of the pentatomidae stink bug Halyomorpha halys.</title>
        <authorList>
            <person name="Kobayashi H."/>
            <person name="Fujii-Muramatsu R."/>
            <person name="Takeishi K."/>
            <person name="Noda H."/>
        </authorList>
    </citation>
    <scope>NUCLEOTIDE SEQUENCE [LARGE SCALE GENOMIC DNA]</scope>
</reference>
<evidence type="ECO:0000256" key="5">
    <source>
        <dbReference type="HAMAP-Rule" id="MF_00374"/>
    </source>
</evidence>
<keyword evidence="3 5" id="KW-0687">Ribonucleoprotein</keyword>
<keyword evidence="2 5" id="KW-0689">Ribosomal protein</keyword>
<gene>
    <name evidence="5" type="primary">rpmC</name>
    <name evidence="6" type="ORF">HHS_02380</name>
</gene>
<dbReference type="Pfam" id="PF00831">
    <property type="entry name" value="Ribosomal_L29"/>
    <property type="match status" value="1"/>
</dbReference>
<dbReference type="PROSITE" id="PS00579">
    <property type="entry name" value="RIBOSOMAL_L29"/>
    <property type="match status" value="1"/>
</dbReference>
<dbReference type="PANTHER" id="PTHR10916:SF0">
    <property type="entry name" value="LARGE RIBOSOMAL SUBUNIT PROTEIN UL29C"/>
    <property type="match status" value="1"/>
</dbReference>
<dbReference type="NCBIfam" id="TIGR00012">
    <property type="entry name" value="L29"/>
    <property type="match status" value="1"/>
</dbReference>
<evidence type="ECO:0000256" key="4">
    <source>
        <dbReference type="ARBA" id="ARBA00035204"/>
    </source>
</evidence>
<dbReference type="RefSeq" id="WP_022564227.1">
    <property type="nucleotide sequence ID" value="NZ_CP010907.1"/>
</dbReference>
<organism evidence="6 7">
    <name type="scientific">Candidatus Pantoea carbekii</name>
    <dbReference type="NCBI Taxonomy" id="1235990"/>
    <lineage>
        <taxon>Bacteria</taxon>
        <taxon>Pseudomonadati</taxon>
        <taxon>Pseudomonadota</taxon>
        <taxon>Gammaproteobacteria</taxon>
        <taxon>Enterobacterales</taxon>
        <taxon>Erwiniaceae</taxon>
        <taxon>Pantoea</taxon>
    </lineage>
</organism>
<proteinExistence type="inferred from homology"/>
<evidence type="ECO:0000256" key="1">
    <source>
        <dbReference type="ARBA" id="ARBA00009254"/>
    </source>
</evidence>
<dbReference type="AlphaFoldDB" id="U3U933"/>
<dbReference type="SUPFAM" id="SSF46561">
    <property type="entry name" value="Ribosomal protein L29 (L29p)"/>
    <property type="match status" value="1"/>
</dbReference>
<sequence>MKLMELRTQSTQDLNVTLLHLLREQFNLRMQLGSKQLKQTHLMKKIRRNIARVKTLLSEKERTTS</sequence>
<dbReference type="eggNOG" id="COG0255">
    <property type="taxonomic scope" value="Bacteria"/>
</dbReference>
<dbReference type="KEGG" id="hhs:HHS_02380"/>
<name>U3U933_9GAMM</name>